<reference evidence="1 2" key="1">
    <citation type="submission" date="2019-09" db="EMBL/GenBank/DDBJ databases">
        <title>Genome Sequences of Streptomyces kaniharaensis ATCC 21070.</title>
        <authorList>
            <person name="Zhu W."/>
            <person name="De Crecy-Lagard V."/>
            <person name="Richards N.G."/>
        </authorList>
    </citation>
    <scope>NUCLEOTIDE SEQUENCE [LARGE SCALE GENOMIC DNA]</scope>
    <source>
        <strain evidence="1 2">SF-557</strain>
    </source>
</reference>
<name>A0A6N7KLW4_9ACTN</name>
<sequence>MKPMEPGTDDAEVTYEQVVVLSLAEGEPAGPVHVAVRVFRESMMVKRVAGYWVRWDERWGPDDIRHHARWVPDEEYVRPAPGRPDGTLTVTVAAYWTYQADGRPQRRTSETVIAFRPGETEHELVLERPDPHHPAALTVHLADARWMDGGGGREIHYGYAGATEAEDADGGEGDWLVRFPEYVTGLLPHPS</sequence>
<dbReference type="Proteomes" id="UP000450000">
    <property type="component" value="Unassembled WGS sequence"/>
</dbReference>
<keyword evidence="2" id="KW-1185">Reference proteome</keyword>
<proteinExistence type="predicted"/>
<evidence type="ECO:0000313" key="2">
    <source>
        <dbReference type="Proteomes" id="UP000450000"/>
    </source>
</evidence>
<organism evidence="1 2">
    <name type="scientific">Streptomyces kaniharaensis</name>
    <dbReference type="NCBI Taxonomy" id="212423"/>
    <lineage>
        <taxon>Bacteria</taxon>
        <taxon>Bacillati</taxon>
        <taxon>Actinomycetota</taxon>
        <taxon>Actinomycetes</taxon>
        <taxon>Kitasatosporales</taxon>
        <taxon>Streptomycetaceae</taxon>
        <taxon>Streptomyces</taxon>
    </lineage>
</organism>
<accession>A0A6N7KLW4</accession>
<dbReference type="EMBL" id="WBOF01000001">
    <property type="protein sequence ID" value="MQS12522.1"/>
    <property type="molecule type" value="Genomic_DNA"/>
</dbReference>
<protein>
    <submittedName>
        <fullName evidence="1">Uncharacterized protein</fullName>
    </submittedName>
</protein>
<gene>
    <name evidence="1" type="ORF">F7Q99_09545</name>
</gene>
<comment type="caution">
    <text evidence="1">The sequence shown here is derived from an EMBL/GenBank/DDBJ whole genome shotgun (WGS) entry which is preliminary data.</text>
</comment>
<dbReference type="RefSeq" id="WP_153460872.1">
    <property type="nucleotide sequence ID" value="NZ_WBOF01000001.1"/>
</dbReference>
<evidence type="ECO:0000313" key="1">
    <source>
        <dbReference type="EMBL" id="MQS12522.1"/>
    </source>
</evidence>
<dbReference type="OrthoDB" id="4180897at2"/>
<dbReference type="AlphaFoldDB" id="A0A6N7KLW4"/>